<feature type="compositionally biased region" description="Acidic residues" evidence="1">
    <location>
        <begin position="126"/>
        <end position="136"/>
    </location>
</feature>
<dbReference type="Gene3D" id="2.60.200.20">
    <property type="match status" value="1"/>
</dbReference>
<evidence type="ECO:0000313" key="4">
    <source>
        <dbReference type="EMBL" id="VAW34765.1"/>
    </source>
</evidence>
<dbReference type="PROSITE" id="PS50006">
    <property type="entry name" value="FHA_DOMAIN"/>
    <property type="match status" value="1"/>
</dbReference>
<dbReference type="AlphaFoldDB" id="A0A3B0UUD0"/>
<accession>A0A3B0UUD0</accession>
<gene>
    <name evidence="4" type="ORF">MNBD_CHLOROFLEXI01-4822</name>
</gene>
<keyword evidence="2" id="KW-0472">Membrane</keyword>
<dbReference type="CDD" id="cd00060">
    <property type="entry name" value="FHA"/>
    <property type="match status" value="1"/>
</dbReference>
<organism evidence="4">
    <name type="scientific">hydrothermal vent metagenome</name>
    <dbReference type="NCBI Taxonomy" id="652676"/>
    <lineage>
        <taxon>unclassified sequences</taxon>
        <taxon>metagenomes</taxon>
        <taxon>ecological metagenomes</taxon>
    </lineage>
</organism>
<sequence>MTDTQYQLIVRKGPKVGETFLLDTISLTIGRDPVSDVVLNDPEVSRQHTRFSQIETGYQVQDLGSTNGTFVNGERLESDPVDLQPGFTISMGSGVTLIYGEVPAEEPLPATMIDQGGLADMLSINDDMDGLDEEPPLPDGWEPDPSPPFTPPPPAPSPPATAPLVPASNEGEAAKKKRRNTTIIVAAAIVMLCCCGFIAFMYYVGGDLILEAIGAI</sequence>
<dbReference type="SUPFAM" id="SSF49879">
    <property type="entry name" value="SMAD/FHA domain"/>
    <property type="match status" value="1"/>
</dbReference>
<keyword evidence="2" id="KW-1133">Transmembrane helix</keyword>
<name>A0A3B0UUD0_9ZZZZ</name>
<evidence type="ECO:0000256" key="2">
    <source>
        <dbReference type="SAM" id="Phobius"/>
    </source>
</evidence>
<dbReference type="InterPro" id="IPR008984">
    <property type="entry name" value="SMAD_FHA_dom_sf"/>
</dbReference>
<protein>
    <recommendedName>
        <fullName evidence="3">FHA domain-containing protein</fullName>
    </recommendedName>
</protein>
<evidence type="ECO:0000256" key="1">
    <source>
        <dbReference type="SAM" id="MobiDB-lite"/>
    </source>
</evidence>
<proteinExistence type="predicted"/>
<reference evidence="4" key="1">
    <citation type="submission" date="2018-06" db="EMBL/GenBank/DDBJ databases">
        <authorList>
            <person name="Zhirakovskaya E."/>
        </authorList>
    </citation>
    <scope>NUCLEOTIDE SEQUENCE</scope>
</reference>
<dbReference type="PANTHER" id="PTHR23308">
    <property type="entry name" value="NUCLEAR INHIBITOR OF PROTEIN PHOSPHATASE-1"/>
    <property type="match status" value="1"/>
</dbReference>
<dbReference type="SMART" id="SM00240">
    <property type="entry name" value="FHA"/>
    <property type="match status" value="1"/>
</dbReference>
<dbReference type="Pfam" id="PF00498">
    <property type="entry name" value="FHA"/>
    <property type="match status" value="1"/>
</dbReference>
<dbReference type="InterPro" id="IPR050923">
    <property type="entry name" value="Cell_Proc_Reg/RNA_Proc"/>
</dbReference>
<feature type="domain" description="FHA" evidence="3">
    <location>
        <begin position="27"/>
        <end position="76"/>
    </location>
</feature>
<keyword evidence="2" id="KW-0812">Transmembrane</keyword>
<feature type="compositionally biased region" description="Pro residues" evidence="1">
    <location>
        <begin position="144"/>
        <end position="161"/>
    </location>
</feature>
<evidence type="ECO:0000259" key="3">
    <source>
        <dbReference type="PROSITE" id="PS50006"/>
    </source>
</evidence>
<dbReference type="EMBL" id="UOEU01000550">
    <property type="protein sequence ID" value="VAW34765.1"/>
    <property type="molecule type" value="Genomic_DNA"/>
</dbReference>
<dbReference type="InterPro" id="IPR000253">
    <property type="entry name" value="FHA_dom"/>
</dbReference>
<feature type="region of interest" description="Disordered" evidence="1">
    <location>
        <begin position="123"/>
        <end position="173"/>
    </location>
</feature>
<feature type="transmembrane region" description="Helical" evidence="2">
    <location>
        <begin position="183"/>
        <end position="204"/>
    </location>
</feature>